<dbReference type="AlphaFoldDB" id="A0A0E0BMC4"/>
<sequence length="37" mass="4199">MADDKRYTGGRSSTVDFQTGEILDMNVPVFRLRTGTY</sequence>
<name>A0A0E0BMC4_9ORYZ</name>
<dbReference type="EnsemblPlants" id="OGLUM11G22530.1">
    <property type="protein sequence ID" value="OGLUM11G22530.1"/>
    <property type="gene ID" value="OGLUM11G22530"/>
</dbReference>
<proteinExistence type="predicted"/>
<protein>
    <submittedName>
        <fullName evidence="1">Uncharacterized protein</fullName>
    </submittedName>
</protein>
<keyword evidence="2" id="KW-1185">Reference proteome</keyword>
<reference evidence="1" key="2">
    <citation type="submission" date="2018-05" db="EMBL/GenBank/DDBJ databases">
        <title>OgluRS3 (Oryza glumaepatula Reference Sequence Version 3).</title>
        <authorList>
            <person name="Zhang J."/>
            <person name="Kudrna D."/>
            <person name="Lee S."/>
            <person name="Talag J."/>
            <person name="Welchert J."/>
            <person name="Wing R.A."/>
        </authorList>
    </citation>
    <scope>NUCLEOTIDE SEQUENCE [LARGE SCALE GENOMIC DNA]</scope>
</reference>
<organism evidence="1">
    <name type="scientific">Oryza glumipatula</name>
    <dbReference type="NCBI Taxonomy" id="40148"/>
    <lineage>
        <taxon>Eukaryota</taxon>
        <taxon>Viridiplantae</taxon>
        <taxon>Streptophyta</taxon>
        <taxon>Embryophyta</taxon>
        <taxon>Tracheophyta</taxon>
        <taxon>Spermatophyta</taxon>
        <taxon>Magnoliopsida</taxon>
        <taxon>Liliopsida</taxon>
        <taxon>Poales</taxon>
        <taxon>Poaceae</taxon>
        <taxon>BOP clade</taxon>
        <taxon>Oryzoideae</taxon>
        <taxon>Oryzeae</taxon>
        <taxon>Oryzinae</taxon>
        <taxon>Oryza</taxon>
    </lineage>
</organism>
<dbReference type="Gramene" id="OGLUM11G22530.1">
    <property type="protein sequence ID" value="OGLUM11G22530.1"/>
    <property type="gene ID" value="OGLUM11G22530"/>
</dbReference>
<evidence type="ECO:0000313" key="2">
    <source>
        <dbReference type="Proteomes" id="UP000026961"/>
    </source>
</evidence>
<evidence type="ECO:0000313" key="1">
    <source>
        <dbReference type="EnsemblPlants" id="OGLUM11G22530.1"/>
    </source>
</evidence>
<accession>A0A0E0BMC4</accession>
<reference evidence="1" key="1">
    <citation type="submission" date="2015-04" db="UniProtKB">
        <authorList>
            <consortium name="EnsemblPlants"/>
        </authorList>
    </citation>
    <scope>IDENTIFICATION</scope>
</reference>
<dbReference type="HOGENOM" id="CLU_3351856_0_0_1"/>
<dbReference type="Proteomes" id="UP000026961">
    <property type="component" value="Chromosome 11"/>
</dbReference>